<dbReference type="RefSeq" id="WP_271341538.1">
    <property type="nucleotide sequence ID" value="NZ_JAQKAB010000009.1"/>
</dbReference>
<dbReference type="EMBL" id="JAQKAB010000009">
    <property type="protein sequence ID" value="MDA7027719.1"/>
    <property type="molecule type" value="Genomic_DNA"/>
</dbReference>
<sequence>MKLTIYYDGQFWIGIIEVVENGKLKAYRHLFGHEPNDEQVIDFIHHQLLQIISQSEQEGMTIKTRSKKKINPKRLQRKISKEMKNIGVSTKAQSAIKQEFEAKKEQKKKQNKQMREKIKEQKYLLRKQKAKAKHRGK</sequence>
<name>A0ABT4X7K7_9BACI</name>
<dbReference type="PIRSF" id="PIRSF021328">
    <property type="entry name" value="UCP021328"/>
    <property type="match status" value="1"/>
</dbReference>
<gene>
    <name evidence="2" type="ORF">PJ311_14120</name>
</gene>
<evidence type="ECO:0000313" key="2">
    <source>
        <dbReference type="EMBL" id="MDA7027719.1"/>
    </source>
</evidence>
<comment type="caution">
    <text evidence="2">The sequence shown here is derived from an EMBL/GenBank/DDBJ whole genome shotgun (WGS) entry which is preliminary data.</text>
</comment>
<organism evidence="2 3">
    <name type="scientific">Bacillus changyiensis</name>
    <dbReference type="NCBI Taxonomy" id="3004103"/>
    <lineage>
        <taxon>Bacteria</taxon>
        <taxon>Bacillati</taxon>
        <taxon>Bacillota</taxon>
        <taxon>Bacilli</taxon>
        <taxon>Bacillales</taxon>
        <taxon>Bacillaceae</taxon>
        <taxon>Bacillus</taxon>
    </lineage>
</organism>
<dbReference type="InterPro" id="IPR016787">
    <property type="entry name" value="UCP021328"/>
</dbReference>
<accession>A0ABT4X7K7</accession>
<feature type="compositionally biased region" description="Basic and acidic residues" evidence="1">
    <location>
        <begin position="113"/>
        <end position="123"/>
    </location>
</feature>
<evidence type="ECO:0000256" key="1">
    <source>
        <dbReference type="SAM" id="MobiDB-lite"/>
    </source>
</evidence>
<proteinExistence type="predicted"/>
<dbReference type="Proteomes" id="UP001211894">
    <property type="component" value="Unassembled WGS sequence"/>
</dbReference>
<keyword evidence="3" id="KW-1185">Reference proteome</keyword>
<dbReference type="Pfam" id="PF11208">
    <property type="entry name" value="DUF2992"/>
    <property type="match status" value="1"/>
</dbReference>
<reference evidence="2 3" key="1">
    <citation type="submission" date="2023-01" db="EMBL/GenBank/DDBJ databases">
        <title>Bacillus changyiensis sp. nov., isolated from a coastal deposit.</title>
        <authorList>
            <person name="Xiao G."/>
            <person name="Lai Q."/>
            <person name="Hu Z."/>
            <person name="Shao Z."/>
        </authorList>
    </citation>
    <scope>NUCLEOTIDE SEQUENCE [LARGE SCALE GENOMIC DNA]</scope>
    <source>
        <strain evidence="2 3">CLL-7-23</strain>
    </source>
</reference>
<evidence type="ECO:0000313" key="3">
    <source>
        <dbReference type="Proteomes" id="UP001211894"/>
    </source>
</evidence>
<feature type="region of interest" description="Disordered" evidence="1">
    <location>
        <begin position="99"/>
        <end position="137"/>
    </location>
</feature>
<protein>
    <submittedName>
        <fullName evidence="2">YjdF family protein</fullName>
    </submittedName>
</protein>
<feature type="compositionally biased region" description="Basic residues" evidence="1">
    <location>
        <begin position="124"/>
        <end position="137"/>
    </location>
</feature>